<proteinExistence type="predicted"/>
<dbReference type="Proteomes" id="UP000703269">
    <property type="component" value="Unassembled WGS sequence"/>
</dbReference>
<evidence type="ECO:0000259" key="1">
    <source>
        <dbReference type="Pfam" id="PF20415"/>
    </source>
</evidence>
<gene>
    <name evidence="2" type="ORF">PsYK624_001100</name>
</gene>
<evidence type="ECO:0000313" key="2">
    <source>
        <dbReference type="EMBL" id="GJE84035.1"/>
    </source>
</evidence>
<feature type="domain" description="DUF6699" evidence="1">
    <location>
        <begin position="4"/>
        <end position="110"/>
    </location>
</feature>
<name>A0A9P3FX85_9APHY</name>
<protein>
    <recommendedName>
        <fullName evidence="1">DUF6699 domain-containing protein</fullName>
    </recommendedName>
</protein>
<reference evidence="2 3" key="1">
    <citation type="submission" date="2021-08" db="EMBL/GenBank/DDBJ databases">
        <title>Draft Genome Sequence of Phanerochaete sordida strain YK-624.</title>
        <authorList>
            <person name="Mori T."/>
            <person name="Dohra H."/>
            <person name="Suzuki T."/>
            <person name="Kawagishi H."/>
            <person name="Hirai H."/>
        </authorList>
    </citation>
    <scope>NUCLEOTIDE SEQUENCE [LARGE SCALE GENOMIC DNA]</scope>
    <source>
        <strain evidence="2 3">YK-624</strain>
    </source>
</reference>
<dbReference type="EMBL" id="BPQB01000001">
    <property type="protein sequence ID" value="GJE84035.1"/>
    <property type="molecule type" value="Genomic_DNA"/>
</dbReference>
<dbReference type="AlphaFoldDB" id="A0A9P3FX85"/>
<comment type="caution">
    <text evidence="2">The sequence shown here is derived from an EMBL/GenBank/DDBJ whole genome shotgun (WGS) entry which is preliminary data.</text>
</comment>
<organism evidence="2 3">
    <name type="scientific">Phanerochaete sordida</name>
    <dbReference type="NCBI Taxonomy" id="48140"/>
    <lineage>
        <taxon>Eukaryota</taxon>
        <taxon>Fungi</taxon>
        <taxon>Dikarya</taxon>
        <taxon>Basidiomycota</taxon>
        <taxon>Agaricomycotina</taxon>
        <taxon>Agaricomycetes</taxon>
        <taxon>Polyporales</taxon>
        <taxon>Phanerochaetaceae</taxon>
        <taxon>Phanerochaete</taxon>
    </lineage>
</organism>
<dbReference type="InterPro" id="IPR046522">
    <property type="entry name" value="DUF6699"/>
</dbReference>
<accession>A0A9P3FX85</accession>
<evidence type="ECO:0000313" key="3">
    <source>
        <dbReference type="Proteomes" id="UP000703269"/>
    </source>
</evidence>
<feature type="domain" description="DUF6699" evidence="1">
    <location>
        <begin position="190"/>
        <end position="314"/>
    </location>
</feature>
<sequence length="329" mass="36987">MEDALRPSGPRMQIGLAHPRWTLLKRRWGPIEATGGQRGYVTVLDVLAFVYHYLAEPLTEEDWAYLLPEVEDQPLLQELSHTGDDGEQAVRRRIDLLGPERQWNGLIFREMHDDTAICLLSLRNTPQVAQMPQMPNSPLPPVQSVPPVLPVPPQPPASPAACVLASCRPAPAVQINPLLLAIAPPRAPRLLWDVRYLPTSAEIEEVHPDGWGVRDITKDDRSERAVLPRNTPLHICIAPAAQRWGPVVVRPGIDGRVRVGDVLRKVHRWLRKEVREKDLVALAQQGVEVWNTNEKVRRADVLGARTRWGGLDPADGPDGQTQWWLRLEQ</sequence>
<dbReference type="Pfam" id="PF20415">
    <property type="entry name" value="DUF6699"/>
    <property type="match status" value="2"/>
</dbReference>
<keyword evidence="3" id="KW-1185">Reference proteome</keyword>